<comment type="caution">
    <text evidence="5">The sequence shown here is derived from an EMBL/GenBank/DDBJ whole genome shotgun (WGS) entry which is preliminary data.</text>
</comment>
<sequence>MENTVIHIKNVVCGRCITTVQRILSDLRIPCREVSLGEAVLERPLTDLELHDLQKEFENVGFELLQKKPERIINSIKSIIIEQVYEEGSKNDNLSKILSERLHYDYSYLTNLFSKSEKQSIQSFQNSIRIERIKELLEYDELSISEIADILGFGSAAYLSTFFKKETKTSPSGYRILHLKRNKGLDFF</sequence>
<keyword evidence="6" id="KW-1185">Reference proteome</keyword>
<dbReference type="Proteomes" id="UP001245285">
    <property type="component" value="Unassembled WGS sequence"/>
</dbReference>
<feature type="domain" description="HTH araC/xylS-type" evidence="4">
    <location>
        <begin position="74"/>
        <end position="177"/>
    </location>
</feature>
<dbReference type="RefSeq" id="WP_311493929.1">
    <property type="nucleotide sequence ID" value="NZ_JAVRHO010000004.1"/>
</dbReference>
<dbReference type="InterPro" id="IPR018062">
    <property type="entry name" value="HTH_AraC-typ_CS"/>
</dbReference>
<keyword evidence="1" id="KW-0805">Transcription regulation</keyword>
<name>A0ABU3CHB5_9FLAO</name>
<dbReference type="SMART" id="SM00342">
    <property type="entry name" value="HTH_ARAC"/>
    <property type="match status" value="1"/>
</dbReference>
<evidence type="ECO:0000256" key="2">
    <source>
        <dbReference type="ARBA" id="ARBA00023125"/>
    </source>
</evidence>
<accession>A0ABU3CHB5</accession>
<dbReference type="PANTHER" id="PTHR43280:SF28">
    <property type="entry name" value="HTH-TYPE TRANSCRIPTIONAL ACTIVATOR RHAS"/>
    <property type="match status" value="1"/>
</dbReference>
<evidence type="ECO:0000313" key="6">
    <source>
        <dbReference type="Proteomes" id="UP001245285"/>
    </source>
</evidence>
<keyword evidence="2" id="KW-0238">DNA-binding</keyword>
<dbReference type="Gene3D" id="1.10.10.60">
    <property type="entry name" value="Homeodomain-like"/>
    <property type="match status" value="2"/>
</dbReference>
<dbReference type="Pfam" id="PF12833">
    <property type="entry name" value="HTH_18"/>
    <property type="match status" value="1"/>
</dbReference>
<keyword evidence="3" id="KW-0804">Transcription</keyword>
<dbReference type="PANTHER" id="PTHR43280">
    <property type="entry name" value="ARAC-FAMILY TRANSCRIPTIONAL REGULATOR"/>
    <property type="match status" value="1"/>
</dbReference>
<dbReference type="PROSITE" id="PS01124">
    <property type="entry name" value="HTH_ARAC_FAMILY_2"/>
    <property type="match status" value="1"/>
</dbReference>
<evidence type="ECO:0000259" key="4">
    <source>
        <dbReference type="PROSITE" id="PS01124"/>
    </source>
</evidence>
<dbReference type="SUPFAM" id="SSF46689">
    <property type="entry name" value="Homeodomain-like"/>
    <property type="match status" value="1"/>
</dbReference>
<proteinExistence type="predicted"/>
<dbReference type="InterPro" id="IPR018060">
    <property type="entry name" value="HTH_AraC"/>
</dbReference>
<dbReference type="InterPro" id="IPR009057">
    <property type="entry name" value="Homeodomain-like_sf"/>
</dbReference>
<reference evidence="5 6" key="1">
    <citation type="submission" date="2023-09" db="EMBL/GenBank/DDBJ databases">
        <authorList>
            <person name="Rey-Velasco X."/>
        </authorList>
    </citation>
    <scope>NUCLEOTIDE SEQUENCE [LARGE SCALE GENOMIC DNA]</scope>
    <source>
        <strain evidence="5 6">F260</strain>
    </source>
</reference>
<evidence type="ECO:0000313" key="5">
    <source>
        <dbReference type="EMBL" id="MDT0645742.1"/>
    </source>
</evidence>
<evidence type="ECO:0000256" key="3">
    <source>
        <dbReference type="ARBA" id="ARBA00023163"/>
    </source>
</evidence>
<dbReference type="PROSITE" id="PS00041">
    <property type="entry name" value="HTH_ARAC_FAMILY_1"/>
    <property type="match status" value="1"/>
</dbReference>
<gene>
    <name evidence="5" type="ORF">RM545_03490</name>
</gene>
<evidence type="ECO:0000256" key="1">
    <source>
        <dbReference type="ARBA" id="ARBA00023015"/>
    </source>
</evidence>
<dbReference type="EMBL" id="JAVRHO010000004">
    <property type="protein sequence ID" value="MDT0645742.1"/>
    <property type="molecule type" value="Genomic_DNA"/>
</dbReference>
<protein>
    <submittedName>
        <fullName evidence="5">AraC family transcriptional regulator</fullName>
    </submittedName>
</protein>
<organism evidence="5 6">
    <name type="scientific">Autumnicola lenta</name>
    <dbReference type="NCBI Taxonomy" id="3075593"/>
    <lineage>
        <taxon>Bacteria</taxon>
        <taxon>Pseudomonadati</taxon>
        <taxon>Bacteroidota</taxon>
        <taxon>Flavobacteriia</taxon>
        <taxon>Flavobacteriales</taxon>
        <taxon>Flavobacteriaceae</taxon>
        <taxon>Autumnicola</taxon>
    </lineage>
</organism>